<protein>
    <recommendedName>
        <fullName evidence="2">CBS domain-containing protein</fullName>
    </recommendedName>
</protein>
<reference evidence="3 4" key="1">
    <citation type="submission" date="2019-11" db="EMBL/GenBank/DDBJ databases">
        <title>Comparative genomics of hydrocarbon-degrading Desulfosarcina strains.</title>
        <authorList>
            <person name="Watanabe M."/>
            <person name="Kojima H."/>
            <person name="Fukui M."/>
        </authorList>
    </citation>
    <scope>NUCLEOTIDE SEQUENCE [LARGE SCALE GENOMIC DNA]</scope>
    <source>
        <strain evidence="3 4">PL12</strain>
    </source>
</reference>
<evidence type="ECO:0000256" key="1">
    <source>
        <dbReference type="PROSITE-ProRule" id="PRU00703"/>
    </source>
</evidence>
<dbReference type="EMBL" id="AP021874">
    <property type="protein sequence ID" value="BBO66694.1"/>
    <property type="molecule type" value="Genomic_DNA"/>
</dbReference>
<feature type="domain" description="CBS" evidence="2">
    <location>
        <begin position="10"/>
        <end position="79"/>
    </location>
</feature>
<evidence type="ECO:0000313" key="4">
    <source>
        <dbReference type="Proteomes" id="UP000427906"/>
    </source>
</evidence>
<dbReference type="InterPro" id="IPR046342">
    <property type="entry name" value="CBS_dom_sf"/>
</dbReference>
<dbReference type="Pfam" id="PF00571">
    <property type="entry name" value="CBS"/>
    <property type="match status" value="2"/>
</dbReference>
<dbReference type="RefSeq" id="WP_155315030.1">
    <property type="nucleotide sequence ID" value="NZ_AP021874.1"/>
</dbReference>
<evidence type="ECO:0000259" key="2">
    <source>
        <dbReference type="PROSITE" id="PS51371"/>
    </source>
</evidence>
<name>A0A5K7YK03_9BACT</name>
<gene>
    <name evidence="3" type="ORF">DSCA_06240</name>
</gene>
<sequence>MKNFFVKDLMVPISEYATVPEGATLYEAVLALEKAQEKYQQSRYSHRAVLILDSKKRVIGKLSQMDFLCALEPSDANLEQIRKFNQFGFTRKAIALQQEEYLKNSPPILDVYSAAAKLNVTELMQQPTEGEYVDENTSVDMALHQLTAGSNLSLLVTRGEDIVGVLRLADVFAAVFHAMKDSENKLSDGATA</sequence>
<dbReference type="SUPFAM" id="SSF54631">
    <property type="entry name" value="CBS-domain pair"/>
    <property type="match status" value="1"/>
</dbReference>
<dbReference type="KEGG" id="dalk:DSCA_06240"/>
<keyword evidence="4" id="KW-1185">Reference proteome</keyword>
<accession>A0A5K7YK03</accession>
<evidence type="ECO:0000313" key="3">
    <source>
        <dbReference type="EMBL" id="BBO66694.1"/>
    </source>
</evidence>
<dbReference type="InterPro" id="IPR000644">
    <property type="entry name" value="CBS_dom"/>
</dbReference>
<proteinExistence type="predicted"/>
<dbReference type="PROSITE" id="PS51371">
    <property type="entry name" value="CBS"/>
    <property type="match status" value="1"/>
</dbReference>
<organism evidence="3 4">
    <name type="scientific">Desulfosarcina alkanivorans</name>
    <dbReference type="NCBI Taxonomy" id="571177"/>
    <lineage>
        <taxon>Bacteria</taxon>
        <taxon>Pseudomonadati</taxon>
        <taxon>Thermodesulfobacteriota</taxon>
        <taxon>Desulfobacteria</taxon>
        <taxon>Desulfobacterales</taxon>
        <taxon>Desulfosarcinaceae</taxon>
        <taxon>Desulfosarcina</taxon>
    </lineage>
</organism>
<dbReference type="Proteomes" id="UP000427906">
    <property type="component" value="Chromosome"/>
</dbReference>
<dbReference type="AlphaFoldDB" id="A0A5K7YK03"/>
<dbReference type="OrthoDB" id="5470806at2"/>
<keyword evidence="1" id="KW-0129">CBS domain</keyword>
<dbReference type="Gene3D" id="3.10.580.10">
    <property type="entry name" value="CBS-domain"/>
    <property type="match status" value="1"/>
</dbReference>